<dbReference type="InterPro" id="IPR000873">
    <property type="entry name" value="AMP-dep_synth/lig_dom"/>
</dbReference>
<dbReference type="SUPFAM" id="SSF56801">
    <property type="entry name" value="Acetyl-CoA synthetase-like"/>
    <property type="match status" value="1"/>
</dbReference>
<dbReference type="Gene3D" id="3.40.50.12780">
    <property type="entry name" value="N-terminal domain of ligase-like"/>
    <property type="match status" value="1"/>
</dbReference>
<dbReference type="InterPro" id="IPR042099">
    <property type="entry name" value="ANL_N_sf"/>
</dbReference>
<protein>
    <recommendedName>
        <fullName evidence="4">AMP-dependent synthetase/ligase domain-containing protein</fullName>
    </recommendedName>
</protein>
<reference evidence="5" key="1">
    <citation type="submission" date="2022-12" db="EMBL/GenBank/DDBJ databases">
        <authorList>
            <person name="Petersen C."/>
        </authorList>
    </citation>
    <scope>NUCLEOTIDE SEQUENCE</scope>
    <source>
        <strain evidence="5">IBT 16125</strain>
    </source>
</reference>
<comment type="similarity">
    <text evidence="1">Belongs to the ATP-dependent AMP-binding enzyme family.</text>
</comment>
<evidence type="ECO:0000256" key="3">
    <source>
        <dbReference type="SAM" id="Phobius"/>
    </source>
</evidence>
<dbReference type="Proteomes" id="UP001213681">
    <property type="component" value="Unassembled WGS sequence"/>
</dbReference>
<dbReference type="AlphaFoldDB" id="A0AAD6CAV5"/>
<dbReference type="InterPro" id="IPR020845">
    <property type="entry name" value="AMP-binding_CS"/>
</dbReference>
<dbReference type="InterPro" id="IPR045851">
    <property type="entry name" value="AMP-bd_C_sf"/>
</dbReference>
<dbReference type="EMBL" id="JAPVEA010000002">
    <property type="protein sequence ID" value="KAJ5459732.1"/>
    <property type="molecule type" value="Genomic_DNA"/>
</dbReference>
<organism evidence="5 6">
    <name type="scientific">Penicillium daleae</name>
    <dbReference type="NCBI Taxonomy" id="63821"/>
    <lineage>
        <taxon>Eukaryota</taxon>
        <taxon>Fungi</taxon>
        <taxon>Dikarya</taxon>
        <taxon>Ascomycota</taxon>
        <taxon>Pezizomycotina</taxon>
        <taxon>Eurotiomycetes</taxon>
        <taxon>Eurotiomycetidae</taxon>
        <taxon>Eurotiales</taxon>
        <taxon>Aspergillaceae</taxon>
        <taxon>Penicillium</taxon>
    </lineage>
</organism>
<dbReference type="GO" id="GO:0016405">
    <property type="term" value="F:CoA-ligase activity"/>
    <property type="evidence" value="ECO:0007669"/>
    <property type="project" value="TreeGrafter"/>
</dbReference>
<dbReference type="RefSeq" id="XP_056768774.1">
    <property type="nucleotide sequence ID" value="XM_056904667.1"/>
</dbReference>
<keyword evidence="3" id="KW-0812">Transmembrane</keyword>
<accession>A0AAD6CAV5</accession>
<evidence type="ECO:0000313" key="6">
    <source>
        <dbReference type="Proteomes" id="UP001213681"/>
    </source>
</evidence>
<feature type="transmembrane region" description="Helical" evidence="3">
    <location>
        <begin position="237"/>
        <end position="257"/>
    </location>
</feature>
<evidence type="ECO:0000259" key="4">
    <source>
        <dbReference type="Pfam" id="PF00501"/>
    </source>
</evidence>
<proteinExistence type="inferred from homology"/>
<keyword evidence="3" id="KW-1133">Transmembrane helix</keyword>
<feature type="domain" description="AMP-dependent synthetase/ligase" evidence="4">
    <location>
        <begin position="31"/>
        <end position="399"/>
    </location>
</feature>
<dbReference type="Pfam" id="PF00501">
    <property type="entry name" value="AMP-binding"/>
    <property type="match status" value="1"/>
</dbReference>
<dbReference type="PROSITE" id="PS00455">
    <property type="entry name" value="AMP_BINDING"/>
    <property type="match status" value="1"/>
</dbReference>
<reference evidence="5" key="2">
    <citation type="journal article" date="2023" name="IMA Fungus">
        <title>Comparative genomic study of the Penicillium genus elucidates a diverse pangenome and 15 lateral gene transfer events.</title>
        <authorList>
            <person name="Petersen C."/>
            <person name="Sorensen T."/>
            <person name="Nielsen M.R."/>
            <person name="Sondergaard T.E."/>
            <person name="Sorensen J.L."/>
            <person name="Fitzpatrick D.A."/>
            <person name="Frisvad J.C."/>
            <person name="Nielsen K.L."/>
        </authorList>
    </citation>
    <scope>NUCLEOTIDE SEQUENCE</scope>
    <source>
        <strain evidence="5">IBT 16125</strain>
    </source>
</reference>
<evidence type="ECO:0000256" key="1">
    <source>
        <dbReference type="ARBA" id="ARBA00006432"/>
    </source>
</evidence>
<evidence type="ECO:0000313" key="5">
    <source>
        <dbReference type="EMBL" id="KAJ5459732.1"/>
    </source>
</evidence>
<gene>
    <name evidence="5" type="ORF">N7458_001284</name>
</gene>
<comment type="caution">
    <text evidence="5">The sequence shown here is derived from an EMBL/GenBank/DDBJ whole genome shotgun (WGS) entry which is preliminary data.</text>
</comment>
<dbReference type="Gene3D" id="3.30.300.30">
    <property type="match status" value="1"/>
</dbReference>
<keyword evidence="6" id="KW-1185">Reference proteome</keyword>
<sequence length="567" mass="62653">MAVISSRFNISVPSTDILTYIFDSPWDSTQGYPDDEPIILSARGIDQPSCTFNELKHLVKCFACGFKTLAPSNPRVVLYGTLNVYLPAVLLGALGAGASCNICPAYPLAETTARLRTINADYVFFQPEHLETVTAAAKIAGVPVENLFILDESETCEKLQSPVSHWASLLDLINGPSFQWKRLSDDESKKTTALFCHTSGTTGFPKMAERTHYGLIGNTAQLLYRYHLKPRERHETWFCTFMYAGIGFILYGLLMPLKARYKTIFMPQFDANGFLSAIEAFQPTSLHTPKHILQKLLADYANADFSCISSLRTGGAMIPISMRDEWVQRHGSQCEVVCGMTEGGIHFASDPRQIEIDETVGELLPNLQAKVVDHNGQILPIGQSGEILIRNPFAMTGYLNGLVATKEVFTDDGYIKTGDIGMVNESGRWYIIGRLKVSTLETLVVINYIIDKMAQDLYKRDGYHVMGSEIEAAVLSHPEVLAAAVIAVKPPEAVDDEPVPRGYLVRRLGSTLTPDAFDAWALTTLPKRFQLDGGFQILEALPVSMAGKVDRNALRQRSIIELQFIGA</sequence>
<name>A0AAD6CAV5_9EURO</name>
<dbReference type="PANTHER" id="PTHR24096">
    <property type="entry name" value="LONG-CHAIN-FATTY-ACID--COA LIGASE"/>
    <property type="match status" value="1"/>
</dbReference>
<dbReference type="GeneID" id="81594910"/>
<dbReference type="PANTHER" id="PTHR24096:SF149">
    <property type="entry name" value="AMP-BINDING DOMAIN-CONTAINING PROTEIN-RELATED"/>
    <property type="match status" value="1"/>
</dbReference>
<evidence type="ECO:0000256" key="2">
    <source>
        <dbReference type="ARBA" id="ARBA00022598"/>
    </source>
</evidence>
<keyword evidence="3" id="KW-0472">Membrane</keyword>
<keyword evidence="2" id="KW-0436">Ligase</keyword>